<evidence type="ECO:0000313" key="4">
    <source>
        <dbReference type="EMBL" id="SDJ24230.1"/>
    </source>
</evidence>
<gene>
    <name evidence="4" type="ORF">SAMN05421804_11061</name>
</gene>
<feature type="domain" description="Alcohol dehydrogenase iron-type/glycerol dehydrogenase GldA" evidence="2">
    <location>
        <begin position="9"/>
        <end position="173"/>
    </location>
</feature>
<dbReference type="SUPFAM" id="SSF56796">
    <property type="entry name" value="Dehydroquinate synthase-like"/>
    <property type="match status" value="1"/>
</dbReference>
<name>A0A1G8S6D4_9CLOT</name>
<dbReference type="EMBL" id="FNDZ01000010">
    <property type="protein sequence ID" value="SDJ24230.1"/>
    <property type="molecule type" value="Genomic_DNA"/>
</dbReference>
<dbReference type="RefSeq" id="WP_051651706.1">
    <property type="nucleotide sequence ID" value="NZ_DAMAXS010000040.1"/>
</dbReference>
<evidence type="ECO:0000256" key="1">
    <source>
        <dbReference type="ARBA" id="ARBA00023002"/>
    </source>
</evidence>
<dbReference type="AlphaFoldDB" id="A0A1G8S6D4"/>
<evidence type="ECO:0000259" key="3">
    <source>
        <dbReference type="Pfam" id="PF25137"/>
    </source>
</evidence>
<dbReference type="PANTHER" id="PTHR11496">
    <property type="entry name" value="ALCOHOL DEHYDROGENASE"/>
    <property type="match status" value="1"/>
</dbReference>
<feature type="domain" description="Fe-containing alcohol dehydrogenase-like C-terminal" evidence="3">
    <location>
        <begin position="185"/>
        <end position="363"/>
    </location>
</feature>
<dbReference type="InterPro" id="IPR001670">
    <property type="entry name" value="ADH_Fe/GldA"/>
</dbReference>
<proteinExistence type="predicted"/>
<organism evidence="4 5">
    <name type="scientific">Proteiniclasticum ruminis</name>
    <dbReference type="NCBI Taxonomy" id="398199"/>
    <lineage>
        <taxon>Bacteria</taxon>
        <taxon>Bacillati</taxon>
        <taxon>Bacillota</taxon>
        <taxon>Clostridia</taxon>
        <taxon>Eubacteriales</taxon>
        <taxon>Clostridiaceae</taxon>
        <taxon>Proteiniclasticum</taxon>
    </lineage>
</organism>
<dbReference type="GO" id="GO:0046872">
    <property type="term" value="F:metal ion binding"/>
    <property type="evidence" value="ECO:0007669"/>
    <property type="project" value="InterPro"/>
</dbReference>
<dbReference type="CDD" id="cd08181">
    <property type="entry name" value="PPD-like"/>
    <property type="match status" value="1"/>
</dbReference>
<keyword evidence="1" id="KW-0560">Oxidoreductase</keyword>
<sequence length="366" mass="40635">MFEFTFHMPTSIIVGRSCLVKNSLRLREFGKKCLIITGQTSSKLNGSLEDSILALENENIKYVIFDKIEETPTLSTVEKAYRENKEKGIDFILAVGGGSAIDAAKAISILFKHDISKEELLSRKNLKGIPIVAVPTTAGTGSEANPYSILAMPEEGVNKNIGQQVFPVLAFLDARYTLNMSYELTVCTAVDAFSHLAEGYLNTRANLFTDTLAEKGLRLFGECIEPLKNMDCNIDMREKLLLASTIGGMVISHTGTSLPHGMGYPLTYEKNIPHGVANGILYPGYLKVFKKCDKLKRMLSLINVSSVEELSSILQKILPMKPLTLTQEEIRRYVNGLLSNEKKLKNHPEKVSRDDLIKIYKTILTP</sequence>
<evidence type="ECO:0000313" key="5">
    <source>
        <dbReference type="Proteomes" id="UP000183255"/>
    </source>
</evidence>
<dbReference type="Pfam" id="PF25137">
    <property type="entry name" value="ADH_Fe_C"/>
    <property type="match status" value="1"/>
</dbReference>
<evidence type="ECO:0000259" key="2">
    <source>
        <dbReference type="Pfam" id="PF00465"/>
    </source>
</evidence>
<dbReference type="Proteomes" id="UP000183255">
    <property type="component" value="Unassembled WGS sequence"/>
</dbReference>
<dbReference type="Gene3D" id="3.40.50.1970">
    <property type="match status" value="1"/>
</dbReference>
<dbReference type="PANTHER" id="PTHR11496:SF103">
    <property type="entry name" value="DEHYDROGENASE, PUTATIVE-RELATED"/>
    <property type="match status" value="1"/>
</dbReference>
<protein>
    <submittedName>
        <fullName evidence="4">Alcohol dehydrogenase</fullName>
    </submittedName>
</protein>
<dbReference type="Pfam" id="PF00465">
    <property type="entry name" value="Fe-ADH"/>
    <property type="match status" value="1"/>
</dbReference>
<dbReference type="Gene3D" id="1.20.1090.10">
    <property type="entry name" value="Dehydroquinate synthase-like - alpha domain"/>
    <property type="match status" value="1"/>
</dbReference>
<dbReference type="InterPro" id="IPR039697">
    <property type="entry name" value="Alcohol_dehydrogenase_Fe"/>
</dbReference>
<accession>A0A1G8S6D4</accession>
<dbReference type="GO" id="GO:0004022">
    <property type="term" value="F:alcohol dehydrogenase (NAD+) activity"/>
    <property type="evidence" value="ECO:0007669"/>
    <property type="project" value="UniProtKB-ARBA"/>
</dbReference>
<reference evidence="4 5" key="1">
    <citation type="submission" date="2016-10" db="EMBL/GenBank/DDBJ databases">
        <authorList>
            <person name="de Groot N.N."/>
        </authorList>
    </citation>
    <scope>NUCLEOTIDE SEQUENCE [LARGE SCALE GENOMIC DNA]</scope>
    <source>
        <strain evidence="4 5">CGMCC 1.5058</strain>
    </source>
</reference>
<dbReference type="FunFam" id="3.40.50.1970:FF:000003">
    <property type="entry name" value="Alcohol dehydrogenase, iron-containing"/>
    <property type="match status" value="1"/>
</dbReference>
<dbReference type="InterPro" id="IPR056798">
    <property type="entry name" value="ADH_Fe_C"/>
</dbReference>